<keyword evidence="2" id="KW-0255">Endonuclease</keyword>
<dbReference type="PROSITE" id="PS50830">
    <property type="entry name" value="TNASE_3"/>
    <property type="match status" value="1"/>
</dbReference>
<comment type="caution">
    <text evidence="6">The sequence shown here is derived from an EMBL/GenBank/DDBJ whole genome shotgun (WGS) entry which is preliminary data.</text>
</comment>
<evidence type="ECO:0000259" key="5">
    <source>
        <dbReference type="PROSITE" id="PS50830"/>
    </source>
</evidence>
<dbReference type="InterPro" id="IPR035437">
    <property type="entry name" value="SNase_OB-fold_sf"/>
</dbReference>
<feature type="compositionally biased region" description="Basic and acidic residues" evidence="4">
    <location>
        <begin position="357"/>
        <end position="370"/>
    </location>
</feature>
<evidence type="ECO:0000256" key="2">
    <source>
        <dbReference type="ARBA" id="ARBA00022759"/>
    </source>
</evidence>
<evidence type="ECO:0000256" key="1">
    <source>
        <dbReference type="ARBA" id="ARBA00022722"/>
    </source>
</evidence>
<dbReference type="GO" id="GO:0016787">
    <property type="term" value="F:hydrolase activity"/>
    <property type="evidence" value="ECO:0007669"/>
    <property type="project" value="UniProtKB-KW"/>
</dbReference>
<dbReference type="GO" id="GO:0005737">
    <property type="term" value="C:cytoplasm"/>
    <property type="evidence" value="ECO:0007669"/>
    <property type="project" value="TreeGrafter"/>
</dbReference>
<evidence type="ECO:0000313" key="6">
    <source>
        <dbReference type="EMBL" id="MCL7048514.1"/>
    </source>
</evidence>
<dbReference type="PANTHER" id="PTHR12302:SF3">
    <property type="entry name" value="SERINE_THREONINE-PROTEIN KINASE 31"/>
    <property type="match status" value="1"/>
</dbReference>
<dbReference type="Gene3D" id="2.40.50.90">
    <property type="match status" value="1"/>
</dbReference>
<evidence type="ECO:0000256" key="3">
    <source>
        <dbReference type="ARBA" id="ARBA00022801"/>
    </source>
</evidence>
<keyword evidence="7" id="KW-1185">Reference proteome</keyword>
<dbReference type="GO" id="GO:0004519">
    <property type="term" value="F:endonuclease activity"/>
    <property type="evidence" value="ECO:0007669"/>
    <property type="project" value="UniProtKB-KW"/>
</dbReference>
<dbReference type="SMART" id="SM00318">
    <property type="entry name" value="SNc"/>
    <property type="match status" value="1"/>
</dbReference>
<reference evidence="6" key="1">
    <citation type="submission" date="2022-03" db="EMBL/GenBank/DDBJ databases">
        <title>A functionally conserved STORR gene fusion in Papaver species that diverged 16.8 million years ago.</title>
        <authorList>
            <person name="Catania T."/>
        </authorList>
    </citation>
    <scope>NUCLEOTIDE SEQUENCE</scope>
    <source>
        <strain evidence="6">S-191538</strain>
    </source>
</reference>
<evidence type="ECO:0000256" key="4">
    <source>
        <dbReference type="SAM" id="MobiDB-lite"/>
    </source>
</evidence>
<feature type="region of interest" description="Disordered" evidence="4">
    <location>
        <begin position="343"/>
        <end position="370"/>
    </location>
</feature>
<dbReference type="AlphaFoldDB" id="A0AA41VWF7"/>
<keyword evidence="1" id="KW-0540">Nuclease</keyword>
<sequence length="370" mass="42288">MGNALRSLYGNCCNPKTQQESADSYGHHHQHDVPTTTTVVGVSALAHDLLNYEHTSQVPEGLSQYVASSKKAQAKWYNKLLQAWKEAQLPPRTRKQASRFVIQALNEYQKTDVEGLLRFYGLPIPRKRAEIPGEEVCPATWPEGVQFELQTLPVRYYSLKLIRRISIFCSSEKKKTEITTQVDAKCIADGDGLTVYVDVADPVPEAVRLAVSRRSKARASRDYRTADALQKNIADAGYGVVKGSNNEDIVAKMYRIRMRGIDAPENQQPYGKEAKQELTKLLQGKCLTIGVYDEDQHGRLVGDIHCNGQFAQKIMLKKGHAWYFEKYDKRPEFKKWEKEARDARRGLWASPNPQKPWEWRKNNPRKELKR</sequence>
<keyword evidence="3" id="KW-0378">Hydrolase</keyword>
<accession>A0AA41VWF7</accession>
<dbReference type="EMBL" id="JAJJMA010305298">
    <property type="protein sequence ID" value="MCL7048514.1"/>
    <property type="molecule type" value="Genomic_DNA"/>
</dbReference>
<dbReference type="InterPro" id="IPR016071">
    <property type="entry name" value="Staphylococal_nuclease_OB-fold"/>
</dbReference>
<feature type="domain" description="TNase-like" evidence="5">
    <location>
        <begin position="187"/>
        <end position="350"/>
    </location>
</feature>
<dbReference type="Pfam" id="PF00565">
    <property type="entry name" value="SNase"/>
    <property type="match status" value="1"/>
</dbReference>
<dbReference type="SUPFAM" id="SSF50199">
    <property type="entry name" value="Staphylococcal nuclease"/>
    <property type="match status" value="1"/>
</dbReference>
<dbReference type="Proteomes" id="UP001177140">
    <property type="component" value="Unassembled WGS sequence"/>
</dbReference>
<dbReference type="PANTHER" id="PTHR12302">
    <property type="entry name" value="EBNA2 BINDING PROTEIN P100"/>
    <property type="match status" value="1"/>
</dbReference>
<evidence type="ECO:0000313" key="7">
    <source>
        <dbReference type="Proteomes" id="UP001177140"/>
    </source>
</evidence>
<organism evidence="6 7">
    <name type="scientific">Papaver nudicaule</name>
    <name type="common">Iceland poppy</name>
    <dbReference type="NCBI Taxonomy" id="74823"/>
    <lineage>
        <taxon>Eukaryota</taxon>
        <taxon>Viridiplantae</taxon>
        <taxon>Streptophyta</taxon>
        <taxon>Embryophyta</taxon>
        <taxon>Tracheophyta</taxon>
        <taxon>Spermatophyta</taxon>
        <taxon>Magnoliopsida</taxon>
        <taxon>Ranunculales</taxon>
        <taxon>Papaveraceae</taxon>
        <taxon>Papaveroideae</taxon>
        <taxon>Papaver</taxon>
    </lineage>
</organism>
<name>A0AA41VWF7_PAPNU</name>
<protein>
    <recommendedName>
        <fullName evidence="5">TNase-like domain-containing protein</fullName>
    </recommendedName>
</protein>
<gene>
    <name evidence="6" type="ORF">MKW94_011710</name>
</gene>
<proteinExistence type="predicted"/>